<gene>
    <name evidence="2" type="ORF">EDL96_12640</name>
</gene>
<accession>A0A3N3ZM39</accession>
<dbReference type="OrthoDB" id="3210158at2"/>
<keyword evidence="3" id="KW-1185">Reference proteome</keyword>
<name>A0A3N3ZM39_9MICC</name>
<protein>
    <submittedName>
        <fullName evidence="2">DUF3027 domain-containing protein</fullName>
    </submittedName>
</protein>
<feature type="region of interest" description="Disordered" evidence="1">
    <location>
        <begin position="118"/>
        <end position="170"/>
    </location>
</feature>
<dbReference type="InterPro" id="IPR021391">
    <property type="entry name" value="DUF3027"/>
</dbReference>
<comment type="caution">
    <text evidence="2">The sequence shown here is derived from an EMBL/GenBank/DDBJ whole genome shotgun (WGS) entry which is preliminary data.</text>
</comment>
<dbReference type="Proteomes" id="UP000270616">
    <property type="component" value="Unassembled WGS sequence"/>
</dbReference>
<dbReference type="EMBL" id="RKMF01000019">
    <property type="protein sequence ID" value="ROZ61684.1"/>
    <property type="molecule type" value="Genomic_DNA"/>
</dbReference>
<organism evidence="2 3">
    <name type="scientific">Kocuria soli</name>
    <dbReference type="NCBI Taxonomy" id="2485125"/>
    <lineage>
        <taxon>Bacteria</taxon>
        <taxon>Bacillati</taxon>
        <taxon>Actinomycetota</taxon>
        <taxon>Actinomycetes</taxon>
        <taxon>Micrococcales</taxon>
        <taxon>Micrococcaceae</taxon>
        <taxon>Kocuria</taxon>
    </lineage>
</organism>
<feature type="region of interest" description="Disordered" evidence="1">
    <location>
        <begin position="1"/>
        <end position="29"/>
    </location>
</feature>
<dbReference type="RefSeq" id="WP_123826592.1">
    <property type="nucleotide sequence ID" value="NZ_RKMF01000019.1"/>
</dbReference>
<feature type="compositionally biased region" description="Acidic residues" evidence="1">
    <location>
        <begin position="159"/>
        <end position="170"/>
    </location>
</feature>
<evidence type="ECO:0000313" key="3">
    <source>
        <dbReference type="Proteomes" id="UP000270616"/>
    </source>
</evidence>
<sequence>MSETTSTDAAQGETPEAAPARRRKPSVDQKLADAKDFALAALTQLVPEAEIGEGHRVQADDERLVTHYFPSLRRGYKDWEWYVTIARAPRQTEPTVCETGLLPAEGALLAPEWVPWSERLRDDEKDDAADIDPDADPEVDPDSDESGAADDEAKPAEVPAEDDASDDPTD</sequence>
<reference evidence="2 3" key="1">
    <citation type="submission" date="2018-10" db="EMBL/GenBank/DDBJ databases">
        <title>Kocuria sp. M5W7-7, whole genome shotgun sequence.</title>
        <authorList>
            <person name="Tuo L."/>
        </authorList>
    </citation>
    <scope>NUCLEOTIDE SEQUENCE [LARGE SCALE GENOMIC DNA]</scope>
    <source>
        <strain evidence="2 3">M5W7-7</strain>
    </source>
</reference>
<proteinExistence type="predicted"/>
<dbReference type="AlphaFoldDB" id="A0A3N3ZM39"/>
<evidence type="ECO:0000256" key="1">
    <source>
        <dbReference type="SAM" id="MobiDB-lite"/>
    </source>
</evidence>
<evidence type="ECO:0000313" key="2">
    <source>
        <dbReference type="EMBL" id="ROZ61684.1"/>
    </source>
</evidence>
<feature type="compositionally biased region" description="Acidic residues" evidence="1">
    <location>
        <begin position="124"/>
        <end position="150"/>
    </location>
</feature>
<dbReference type="Pfam" id="PF11228">
    <property type="entry name" value="DUF3027"/>
    <property type="match status" value="1"/>
</dbReference>